<dbReference type="Proteomes" id="UP000231960">
    <property type="component" value="Unassembled WGS sequence"/>
</dbReference>
<feature type="domain" description="Fibronectin type-III" evidence="3">
    <location>
        <begin position="212"/>
        <end position="302"/>
    </location>
</feature>
<dbReference type="NCBIfam" id="TIGR04183">
    <property type="entry name" value="Por_Secre_tail"/>
    <property type="match status" value="1"/>
</dbReference>
<dbReference type="PROSITE" id="PS50853">
    <property type="entry name" value="FN3"/>
    <property type="match status" value="2"/>
</dbReference>
<dbReference type="OrthoDB" id="9813840at2"/>
<comment type="caution">
    <text evidence="4">The sequence shown here is derived from an EMBL/GenBank/DDBJ whole genome shotgun (WGS) entry which is preliminary data.</text>
</comment>
<keyword evidence="5" id="KW-1185">Reference proteome</keyword>
<accession>A0A2M9R727</accession>
<dbReference type="Gene3D" id="2.60.120.200">
    <property type="match status" value="1"/>
</dbReference>
<dbReference type="InterPro" id="IPR003961">
    <property type="entry name" value="FN3_dom"/>
</dbReference>
<dbReference type="AlphaFoldDB" id="A0A2M9R727"/>
<organism evidence="4 5">
    <name type="scientific">Avrilella dinanensis</name>
    <dbReference type="NCBI Taxonomy" id="2008672"/>
    <lineage>
        <taxon>Bacteria</taxon>
        <taxon>Pseudomonadati</taxon>
        <taxon>Bacteroidota</taxon>
        <taxon>Flavobacteriia</taxon>
        <taxon>Flavobacteriales</taxon>
        <taxon>Flavobacteriaceae</taxon>
        <taxon>Avrilella</taxon>
    </lineage>
</organism>
<evidence type="ECO:0000256" key="1">
    <source>
        <dbReference type="ARBA" id="ARBA00022729"/>
    </source>
</evidence>
<dbReference type="SUPFAM" id="SSF49265">
    <property type="entry name" value="Fibronectin type III"/>
    <property type="match status" value="2"/>
</dbReference>
<feature type="signal peptide" evidence="2">
    <location>
        <begin position="1"/>
        <end position="38"/>
    </location>
</feature>
<proteinExistence type="predicted"/>
<feature type="chain" id="PRO_5014896475" description="Fibronectin type-III domain-containing protein" evidence="2">
    <location>
        <begin position="39"/>
        <end position="934"/>
    </location>
</feature>
<dbReference type="InterPro" id="IPR036116">
    <property type="entry name" value="FN3_sf"/>
</dbReference>
<dbReference type="Pfam" id="PF18962">
    <property type="entry name" value="Por_Secre_tail"/>
    <property type="match status" value="1"/>
</dbReference>
<evidence type="ECO:0000259" key="3">
    <source>
        <dbReference type="PROSITE" id="PS50853"/>
    </source>
</evidence>
<sequence length="934" mass="101130">MNKITFTDSYQNRTRKTKRWLGMLAFCATLFGGQTAFAQIAQSYDFDDETLQGWVNSGDAEFYSTTSGQCGGASGIQLNMYTYEDWWGGGIVYVSPNTLTSPNIGTSDGTEASMSFLYKAVNYGGGTAANADAFEMELQWANSSSGPWTTFYTIDEDNHTPSSDCTTVNLTFTPGTGDLYVRFNSELLDEYEDILIYLDDIQISQGDAPCFPPTGLTATDISLTGATLGWTSDGDEFELEWGVQGFEQGSTDGTIVTGINTNSYELTVTEGGNYDFYVRQICDSGESTWAGPFSFHVFVLGDDCSAPITIDALPYTTTDDTANYSDNPNIEGSPGASGCGTTSSYLNGNDVVYSYTADSDGTIIVNISGVLDYSGIFAYASCDDIGTACIGGAVNGYLGGGTAEFELNVEDSETYYFVISTWASPQTTAYTLEITQLLCANPVSLTATDISTQGATLGWTSDGNDFEVEWGVQDFVQGSTDGTIVTGINSNSYELTVTEGGNYDFWVRQICDTGESNWTGPYSFTIPCLPTTVPYVQDFDSAAVPDMPSCTSVENAGSGNNWVTNSSSSYGFTENHLRYSWNSSNNANSWFYTQGIELEAETTYKVSYDYGGTGTTFPEKLKVAYGDSPSSVSMTTVLADHTNVVNETPTNNEVEFTPTTSGVYYFGFNAYSDADKFYLHLDNISIDVVTDDPCDGITPPEIESPQSLDEGQTLADVVVTAGENLTWYTDEDLTETADTSEALTEGEYTFFVTQTVGDCTSEAVEVVINVTNPCDGITTPEIESPQSLDEGQTLADVVVTEGENLTWYTDEDLTETADTSEALTEGEYTFFVTQTVGDCTSEATEVVITVTLSLSEFDTTQLKVYPNPTNGELNISYTDTINQVEVYNLLGQKVITQNFESNDVSLNVSHLSNGSYILILHANGLKQQVKIVKK</sequence>
<dbReference type="RefSeq" id="WP_100678212.1">
    <property type="nucleotide sequence ID" value="NZ_NIPO01000001.1"/>
</dbReference>
<evidence type="ECO:0000256" key="2">
    <source>
        <dbReference type="SAM" id="SignalP"/>
    </source>
</evidence>
<feature type="domain" description="Fibronectin type-III" evidence="3">
    <location>
        <begin position="441"/>
        <end position="531"/>
    </location>
</feature>
<evidence type="ECO:0000313" key="4">
    <source>
        <dbReference type="EMBL" id="PJR04654.1"/>
    </source>
</evidence>
<reference evidence="4 5" key="1">
    <citation type="submission" date="2017-06" db="EMBL/GenBank/DDBJ databases">
        <title>Description of Avrilella dinanensis gen. nov. sp. nov.</title>
        <authorList>
            <person name="Leyer C."/>
            <person name="Sassi M."/>
            <person name="Minet J."/>
            <person name="Kayal S."/>
            <person name="Cattoir V."/>
        </authorList>
    </citation>
    <scope>NUCLEOTIDE SEQUENCE [LARGE SCALE GENOMIC DNA]</scope>
    <source>
        <strain evidence="4 5">UR159</strain>
    </source>
</reference>
<keyword evidence="1 2" id="KW-0732">Signal</keyword>
<dbReference type="CDD" id="cd00063">
    <property type="entry name" value="FN3"/>
    <property type="match status" value="1"/>
</dbReference>
<dbReference type="EMBL" id="NIPO01000001">
    <property type="protein sequence ID" value="PJR04654.1"/>
    <property type="molecule type" value="Genomic_DNA"/>
</dbReference>
<gene>
    <name evidence="4" type="ORF">CDL10_08970</name>
</gene>
<protein>
    <recommendedName>
        <fullName evidence="3">Fibronectin type-III domain-containing protein</fullName>
    </recommendedName>
</protein>
<dbReference type="InterPro" id="IPR026444">
    <property type="entry name" value="Secre_tail"/>
</dbReference>
<name>A0A2M9R727_9FLAO</name>
<dbReference type="Gene3D" id="2.60.40.10">
    <property type="entry name" value="Immunoglobulins"/>
    <property type="match status" value="2"/>
</dbReference>
<dbReference type="InterPro" id="IPR013783">
    <property type="entry name" value="Ig-like_fold"/>
</dbReference>
<evidence type="ECO:0000313" key="5">
    <source>
        <dbReference type="Proteomes" id="UP000231960"/>
    </source>
</evidence>